<dbReference type="PROSITE" id="PS51406">
    <property type="entry name" value="FIBRINOGEN_C_2"/>
    <property type="match status" value="1"/>
</dbReference>
<keyword evidence="6" id="KW-1185">Reference proteome</keyword>
<feature type="signal peptide" evidence="3">
    <location>
        <begin position="1"/>
        <end position="21"/>
    </location>
</feature>
<dbReference type="SMART" id="SM00186">
    <property type="entry name" value="FBG"/>
    <property type="match status" value="1"/>
</dbReference>
<keyword evidence="2" id="KW-0175">Coiled coil</keyword>
<evidence type="ECO:0000259" key="4">
    <source>
        <dbReference type="PROSITE" id="PS51406"/>
    </source>
</evidence>
<dbReference type="AlphaFoldDB" id="A0AAE1E202"/>
<keyword evidence="1" id="KW-1015">Disulfide bond</keyword>
<dbReference type="PANTHER" id="PTHR19143:SF254">
    <property type="entry name" value="TENASCIN-R"/>
    <property type="match status" value="1"/>
</dbReference>
<keyword evidence="3" id="KW-0732">Signal</keyword>
<dbReference type="InterPro" id="IPR036056">
    <property type="entry name" value="Fibrinogen-like_C"/>
</dbReference>
<accession>A0AAE1E202</accession>
<dbReference type="InterPro" id="IPR020837">
    <property type="entry name" value="Fibrinogen_CS"/>
</dbReference>
<dbReference type="InterPro" id="IPR014716">
    <property type="entry name" value="Fibrinogen_a/b/g_C_1"/>
</dbReference>
<gene>
    <name evidence="5" type="ORF">RRG08_048789</name>
</gene>
<evidence type="ECO:0000313" key="5">
    <source>
        <dbReference type="EMBL" id="KAK3790665.1"/>
    </source>
</evidence>
<feature type="coiled-coil region" evidence="2">
    <location>
        <begin position="259"/>
        <end position="318"/>
    </location>
</feature>
<dbReference type="SUPFAM" id="SSF56496">
    <property type="entry name" value="Fibrinogen C-terminal domain-like"/>
    <property type="match status" value="1"/>
</dbReference>
<dbReference type="GO" id="GO:0005615">
    <property type="term" value="C:extracellular space"/>
    <property type="evidence" value="ECO:0007669"/>
    <property type="project" value="TreeGrafter"/>
</dbReference>
<sequence>MDRSLCVLVSLCLLWLQICAGVDLTLNQDLPAVAGARRFCAVLTCEEDTNDRISGKNHAGSTFSFKSISSMSVFKVDSTGRNTADKNKQEVLIASVNTLSPSINLVADGKKVDGSLEVGRAKIQVELFKRDDCQAQFSCHVRGLDSQGREAVSTASLVQQPSKRGNQMDDGGLMPVLSLQLLTSIQQLVTQSVAGLEDKIESVEHRVTTKMESVEHLLTDKIEDEIKSIDKSVEDKIEQAQKDFQDRSRSFELLLQDRFMHLENRMEDKIDNNNNLNKLIELDVKVSTELAQFRSDAKAEILNSLDTLKQKIQRKTEDHLVEVSNKIQKTIDNTSALLFSLESDFDQIKMCGETNLLVVENQTDTLQQILASVGSSRDDITVSNSEVMMHLEQFESNIHNLTTVVETNLQSWISDPDCSRSNNAEAISTYISTSKSCKKRSVFIQSYNIAPYTLVIPGQDNTDMPGFPYLCDTESDRGGWIVIQRRSSGNIDFNRGWEEYKVGFGSFFDDFWLGNDKIHAITSNGTYELDIKMRFEGKEKYARYTEFSLGNEGDNYRLDFGHYYGTAGDSLKYHKGLPFSTADKDNDQSSGNCAVSNGGGWWFKDCDTSNLNGKWGADADLGLEWNAFANAQSVSYSEMKIRQM</sequence>
<dbReference type="Gene3D" id="3.90.215.10">
    <property type="entry name" value="Gamma Fibrinogen, chain A, domain 1"/>
    <property type="match status" value="1"/>
</dbReference>
<dbReference type="PROSITE" id="PS00514">
    <property type="entry name" value="FIBRINOGEN_C_1"/>
    <property type="match status" value="1"/>
</dbReference>
<dbReference type="PANTHER" id="PTHR19143">
    <property type="entry name" value="FIBRINOGEN/TENASCIN/ANGIOPOEITIN"/>
    <property type="match status" value="1"/>
</dbReference>
<proteinExistence type="predicted"/>
<organism evidence="5 6">
    <name type="scientific">Elysia crispata</name>
    <name type="common">lettuce slug</name>
    <dbReference type="NCBI Taxonomy" id="231223"/>
    <lineage>
        <taxon>Eukaryota</taxon>
        <taxon>Metazoa</taxon>
        <taxon>Spiralia</taxon>
        <taxon>Lophotrochozoa</taxon>
        <taxon>Mollusca</taxon>
        <taxon>Gastropoda</taxon>
        <taxon>Heterobranchia</taxon>
        <taxon>Euthyneura</taxon>
        <taxon>Panpulmonata</taxon>
        <taxon>Sacoglossa</taxon>
        <taxon>Placobranchoidea</taxon>
        <taxon>Plakobranchidae</taxon>
        <taxon>Elysia</taxon>
    </lineage>
</organism>
<reference evidence="5" key="1">
    <citation type="journal article" date="2023" name="G3 (Bethesda)">
        <title>A reference genome for the long-term kleptoplast-retaining sea slug Elysia crispata morphotype clarki.</title>
        <authorList>
            <person name="Eastman K.E."/>
            <person name="Pendleton A.L."/>
            <person name="Shaikh M.A."/>
            <person name="Suttiyut T."/>
            <person name="Ogas R."/>
            <person name="Tomko P."/>
            <person name="Gavelis G."/>
            <person name="Widhalm J.R."/>
            <person name="Wisecaver J.H."/>
        </authorList>
    </citation>
    <scope>NUCLEOTIDE SEQUENCE</scope>
    <source>
        <strain evidence="5">ECLA1</strain>
    </source>
</reference>
<feature type="domain" description="Fibrinogen C-terminal" evidence="4">
    <location>
        <begin position="428"/>
        <end position="644"/>
    </location>
</feature>
<dbReference type="InterPro" id="IPR050373">
    <property type="entry name" value="Fibrinogen_C-term_domain"/>
</dbReference>
<name>A0AAE1E202_9GAST</name>
<feature type="chain" id="PRO_5042043415" description="Fibrinogen C-terminal domain-containing protein" evidence="3">
    <location>
        <begin position="22"/>
        <end position="644"/>
    </location>
</feature>
<comment type="caution">
    <text evidence="5">The sequence shown here is derived from an EMBL/GenBank/DDBJ whole genome shotgun (WGS) entry which is preliminary data.</text>
</comment>
<dbReference type="Proteomes" id="UP001283361">
    <property type="component" value="Unassembled WGS sequence"/>
</dbReference>
<evidence type="ECO:0000256" key="2">
    <source>
        <dbReference type="SAM" id="Coils"/>
    </source>
</evidence>
<evidence type="ECO:0000256" key="1">
    <source>
        <dbReference type="ARBA" id="ARBA00023157"/>
    </source>
</evidence>
<dbReference type="Pfam" id="PF00147">
    <property type="entry name" value="Fibrinogen_C"/>
    <property type="match status" value="1"/>
</dbReference>
<dbReference type="EMBL" id="JAWDGP010001522">
    <property type="protein sequence ID" value="KAK3790665.1"/>
    <property type="molecule type" value="Genomic_DNA"/>
</dbReference>
<dbReference type="InterPro" id="IPR002181">
    <property type="entry name" value="Fibrinogen_a/b/g_C_dom"/>
</dbReference>
<protein>
    <recommendedName>
        <fullName evidence="4">Fibrinogen C-terminal domain-containing protein</fullName>
    </recommendedName>
</protein>
<evidence type="ECO:0000313" key="6">
    <source>
        <dbReference type="Proteomes" id="UP001283361"/>
    </source>
</evidence>
<dbReference type="CDD" id="cd00087">
    <property type="entry name" value="FReD"/>
    <property type="match status" value="1"/>
</dbReference>
<evidence type="ECO:0000256" key="3">
    <source>
        <dbReference type="SAM" id="SignalP"/>
    </source>
</evidence>